<evidence type="ECO:0000313" key="6">
    <source>
        <dbReference type="EMBL" id="MBC5581488.1"/>
    </source>
</evidence>
<dbReference type="Gene3D" id="1.10.150.240">
    <property type="entry name" value="Putative phosphatase, domain 2"/>
    <property type="match status" value="1"/>
</dbReference>
<dbReference type="GO" id="GO:0003824">
    <property type="term" value="F:catalytic activity"/>
    <property type="evidence" value="ECO:0007669"/>
    <property type="project" value="UniProtKB-ARBA"/>
</dbReference>
<dbReference type="PANTHER" id="PTHR46193:SF18">
    <property type="entry name" value="HEXITOL PHOSPHATASE B"/>
    <property type="match status" value="1"/>
</dbReference>
<dbReference type="NCBIfam" id="TIGR01509">
    <property type="entry name" value="HAD-SF-IA-v3"/>
    <property type="match status" value="1"/>
</dbReference>
<dbReference type="Gene3D" id="3.40.50.1000">
    <property type="entry name" value="HAD superfamily/HAD-like"/>
    <property type="match status" value="1"/>
</dbReference>
<dbReference type="RefSeq" id="WP_186887835.1">
    <property type="nucleotide sequence ID" value="NZ_JACONZ010000002.1"/>
</dbReference>
<gene>
    <name evidence="6" type="ORF">H8S23_08185</name>
</gene>
<comment type="caution">
    <text evidence="6">The sequence shown here is derived from an EMBL/GenBank/DDBJ whole genome shotgun (WGS) entry which is preliminary data.</text>
</comment>
<dbReference type="InterPro" id="IPR023214">
    <property type="entry name" value="HAD_sf"/>
</dbReference>
<dbReference type="InterPro" id="IPR023198">
    <property type="entry name" value="PGP-like_dom2"/>
</dbReference>
<dbReference type="Proteomes" id="UP000659630">
    <property type="component" value="Unassembled WGS sequence"/>
</dbReference>
<dbReference type="Pfam" id="PF13419">
    <property type="entry name" value="HAD_2"/>
    <property type="match status" value="1"/>
</dbReference>
<dbReference type="InterPro" id="IPR051600">
    <property type="entry name" value="Beta-PGM-like"/>
</dbReference>
<keyword evidence="5" id="KW-0119">Carbohydrate metabolism</keyword>
<dbReference type="PRINTS" id="PR00413">
    <property type="entry name" value="HADHALOGNASE"/>
</dbReference>
<dbReference type="AlphaFoldDB" id="A0A923IAW2"/>
<evidence type="ECO:0000256" key="2">
    <source>
        <dbReference type="ARBA" id="ARBA00006171"/>
    </source>
</evidence>
<evidence type="ECO:0000256" key="4">
    <source>
        <dbReference type="ARBA" id="ARBA00022842"/>
    </source>
</evidence>
<dbReference type="InterPro" id="IPR036412">
    <property type="entry name" value="HAD-like_sf"/>
</dbReference>
<dbReference type="InterPro" id="IPR006439">
    <property type="entry name" value="HAD-SF_hydro_IA"/>
</dbReference>
<dbReference type="EMBL" id="JACONZ010000002">
    <property type="protein sequence ID" value="MBC5581488.1"/>
    <property type="molecule type" value="Genomic_DNA"/>
</dbReference>
<accession>A0A923IAW2</accession>
<dbReference type="InterPro" id="IPR041492">
    <property type="entry name" value="HAD_2"/>
</dbReference>
<proteinExistence type="inferred from homology"/>
<dbReference type="GO" id="GO:0046872">
    <property type="term" value="F:metal ion binding"/>
    <property type="evidence" value="ECO:0007669"/>
    <property type="project" value="UniProtKB-KW"/>
</dbReference>
<comment type="similarity">
    <text evidence="2">Belongs to the HAD-like hydrolase superfamily. CbbY/CbbZ/Gph/YieH family.</text>
</comment>
<comment type="cofactor">
    <cofactor evidence="1">
        <name>Mg(2+)</name>
        <dbReference type="ChEBI" id="CHEBI:18420"/>
    </cofactor>
</comment>
<evidence type="ECO:0000313" key="7">
    <source>
        <dbReference type="Proteomes" id="UP000659630"/>
    </source>
</evidence>
<dbReference type="SFLD" id="SFLDG01135">
    <property type="entry name" value="C1.5.6:_HAD__Beta-PGM__Phospha"/>
    <property type="match status" value="1"/>
</dbReference>
<name>A0A923IAW2_9FIRM</name>
<dbReference type="CDD" id="cd07505">
    <property type="entry name" value="HAD_BPGM-like"/>
    <property type="match status" value="1"/>
</dbReference>
<dbReference type="SFLD" id="SFLDG01129">
    <property type="entry name" value="C1.5:_HAD__Beta-PGM__Phosphata"/>
    <property type="match status" value="1"/>
</dbReference>
<evidence type="ECO:0000256" key="3">
    <source>
        <dbReference type="ARBA" id="ARBA00022723"/>
    </source>
</evidence>
<dbReference type="PANTHER" id="PTHR46193">
    <property type="entry name" value="6-PHOSPHOGLUCONATE PHOSPHATASE"/>
    <property type="match status" value="1"/>
</dbReference>
<keyword evidence="3" id="KW-0479">Metal-binding</keyword>
<dbReference type="SUPFAM" id="SSF56784">
    <property type="entry name" value="HAD-like"/>
    <property type="match status" value="1"/>
</dbReference>
<protein>
    <submittedName>
        <fullName evidence="6">HAD family phosphatase</fullName>
    </submittedName>
</protein>
<organism evidence="6 7">
    <name type="scientific">Anaerofilum hominis</name>
    <dbReference type="NCBI Taxonomy" id="2763016"/>
    <lineage>
        <taxon>Bacteria</taxon>
        <taxon>Bacillati</taxon>
        <taxon>Bacillota</taxon>
        <taxon>Clostridia</taxon>
        <taxon>Eubacteriales</taxon>
        <taxon>Oscillospiraceae</taxon>
        <taxon>Anaerofilum</taxon>
    </lineage>
</organism>
<sequence>MIKSVIFDMDGLLIDSERLEMSSWRQAFREMGLPFSEQLIASCRGTGREDIRRRFEAYLAGKPVGFDDLLGRKNQFARQVTAREGVHPKMGALTLLSWLRDKGYAIALATSTDEEIAAQKLRSIGFYEYFDLCVYGSMVALYKPAPDIFLHAIGLLGCRPQECLVLEDSPNGIRAAHAAGAKPMMIPDLTQPDDELKELLWAQGTTLLDAIPLLEDDRAGEEGAL</sequence>
<evidence type="ECO:0000256" key="1">
    <source>
        <dbReference type="ARBA" id="ARBA00001946"/>
    </source>
</evidence>
<keyword evidence="4" id="KW-0460">Magnesium</keyword>
<dbReference type="SFLD" id="SFLDS00003">
    <property type="entry name" value="Haloacid_Dehalogenase"/>
    <property type="match status" value="1"/>
</dbReference>
<evidence type="ECO:0000256" key="5">
    <source>
        <dbReference type="ARBA" id="ARBA00023277"/>
    </source>
</evidence>
<reference evidence="6" key="1">
    <citation type="submission" date="2020-08" db="EMBL/GenBank/DDBJ databases">
        <title>Genome public.</title>
        <authorList>
            <person name="Liu C."/>
            <person name="Sun Q."/>
        </authorList>
    </citation>
    <scope>NUCLEOTIDE SEQUENCE</scope>
    <source>
        <strain evidence="6">BX8</strain>
    </source>
</reference>
<keyword evidence="7" id="KW-1185">Reference proteome</keyword>